<comment type="caution">
    <text evidence="2">The sequence shown here is derived from an EMBL/GenBank/DDBJ whole genome shotgun (WGS) entry which is preliminary data.</text>
</comment>
<gene>
    <name evidence="2" type="ORF">GCM10008933_01510</name>
</gene>
<accession>A0ABN0XVL4</accession>
<evidence type="ECO:0000313" key="3">
    <source>
        <dbReference type="Proteomes" id="UP001500340"/>
    </source>
</evidence>
<keyword evidence="1" id="KW-0175">Coiled coil</keyword>
<reference evidence="2 3" key="1">
    <citation type="journal article" date="2019" name="Int. J. Syst. Evol. Microbiol.">
        <title>The Global Catalogue of Microorganisms (GCM) 10K type strain sequencing project: providing services to taxonomists for standard genome sequencing and annotation.</title>
        <authorList>
            <consortium name="The Broad Institute Genomics Platform"/>
            <consortium name="The Broad Institute Genome Sequencing Center for Infectious Disease"/>
            <person name="Wu L."/>
            <person name="Ma J."/>
        </authorList>
    </citation>
    <scope>NUCLEOTIDE SEQUENCE [LARGE SCALE GENOMIC DNA]</scope>
    <source>
        <strain evidence="2 3">JCM 12774</strain>
    </source>
</reference>
<organism evidence="2 3">
    <name type="scientific">Paenibacillus motobuensis</name>
    <dbReference type="NCBI Taxonomy" id="295324"/>
    <lineage>
        <taxon>Bacteria</taxon>
        <taxon>Bacillati</taxon>
        <taxon>Bacillota</taxon>
        <taxon>Bacilli</taxon>
        <taxon>Bacillales</taxon>
        <taxon>Paenibacillaceae</taxon>
        <taxon>Paenibacillus</taxon>
    </lineage>
</organism>
<keyword evidence="3" id="KW-1185">Reference proteome</keyword>
<dbReference type="EMBL" id="BAAACX010000002">
    <property type="protein sequence ID" value="GAA0374077.1"/>
    <property type="molecule type" value="Genomic_DNA"/>
</dbReference>
<sequence length="186" mass="20187">MKKFIAGVMVGVFLFGIAFVLSSSIKSRMNVKTGIYNIHKKDGTLVSEGVVLGGVVYAPVRAMAAAVGAPLTVEGKTILVGEPGSSQSPMEDKVLGNETLEWTNRINHLRGVINRCEVNIALKKEKMTTLVAEIEEEKSKQNSTGRLKRLEAELKESKDYIKELQGGITAAEGEILELQKKIDASN</sequence>
<evidence type="ECO:0000256" key="1">
    <source>
        <dbReference type="SAM" id="Coils"/>
    </source>
</evidence>
<dbReference type="RefSeq" id="WP_343856204.1">
    <property type="nucleotide sequence ID" value="NZ_BAAACX010000002.1"/>
</dbReference>
<name>A0ABN0XVL4_9BACL</name>
<protein>
    <submittedName>
        <fullName evidence="2">Uncharacterized protein</fullName>
    </submittedName>
</protein>
<evidence type="ECO:0000313" key="2">
    <source>
        <dbReference type="EMBL" id="GAA0374077.1"/>
    </source>
</evidence>
<feature type="coiled-coil region" evidence="1">
    <location>
        <begin position="140"/>
        <end position="181"/>
    </location>
</feature>
<dbReference type="Proteomes" id="UP001500340">
    <property type="component" value="Unassembled WGS sequence"/>
</dbReference>
<proteinExistence type="predicted"/>